<evidence type="ECO:0000256" key="2">
    <source>
        <dbReference type="ARBA" id="ARBA00023125"/>
    </source>
</evidence>
<evidence type="ECO:0000256" key="1">
    <source>
        <dbReference type="ARBA" id="ARBA00023015"/>
    </source>
</evidence>
<dbReference type="InterPro" id="IPR010982">
    <property type="entry name" value="Lambda_DNA-bd_dom_sf"/>
</dbReference>
<evidence type="ECO:0000313" key="6">
    <source>
        <dbReference type="EMBL" id="MDT0441946.1"/>
    </source>
</evidence>
<dbReference type="PROSITE" id="PS50943">
    <property type="entry name" value="HTH_CROC1"/>
    <property type="match status" value="1"/>
</dbReference>
<reference evidence="7" key="1">
    <citation type="submission" date="2023-07" db="EMBL/GenBank/DDBJ databases">
        <title>30 novel species of actinomycetes from the DSMZ collection.</title>
        <authorList>
            <person name="Nouioui I."/>
        </authorList>
    </citation>
    <scope>NUCLEOTIDE SEQUENCE [LARGE SCALE GENOMIC DNA]</scope>
    <source>
        <strain evidence="7">DSM 41886</strain>
    </source>
</reference>
<evidence type="ECO:0000256" key="3">
    <source>
        <dbReference type="ARBA" id="ARBA00023163"/>
    </source>
</evidence>
<sequence length="250" mass="26715">MAREALPWTAFEQRTCAGARPKAPGPTSKDVPLRAGGCKNHTHGCRAELGERIAEARLAAGLSQGYLAAQVDLERTVVVRIEAGERRITALELFRLAEALGVPLGHLVTRPPEALVSRRSGLAEEDADTASRARYRLDARLEEHARHAQWLTGHGFLIPPHPDGSPPAGYGHAMASGRACRMVAGGHHRSPGGRAALWSHHGEGPSRSEPGGLPAVRPATPSGPSTQIFVWDASPLHTARRSLRAWPAMA</sequence>
<keyword evidence="3" id="KW-0804">Transcription</keyword>
<name>A0ABU2RZU4_9ACTN</name>
<comment type="caution">
    <text evidence="6">The sequence shown here is derived from an EMBL/GenBank/DDBJ whole genome shotgun (WGS) entry which is preliminary data.</text>
</comment>
<dbReference type="Gene3D" id="1.10.260.40">
    <property type="entry name" value="lambda repressor-like DNA-binding domains"/>
    <property type="match status" value="1"/>
</dbReference>
<keyword evidence="1" id="KW-0805">Transcription regulation</keyword>
<dbReference type="Pfam" id="PF01381">
    <property type="entry name" value="HTH_3"/>
    <property type="match status" value="1"/>
</dbReference>
<accession>A0ABU2RZU4</accession>
<dbReference type="PANTHER" id="PTHR46797">
    <property type="entry name" value="HTH-TYPE TRANSCRIPTIONAL REGULATOR"/>
    <property type="match status" value="1"/>
</dbReference>
<dbReference type="PANTHER" id="PTHR46797:SF23">
    <property type="entry name" value="HTH-TYPE TRANSCRIPTIONAL REGULATOR SUTR"/>
    <property type="match status" value="1"/>
</dbReference>
<feature type="domain" description="HTH cro/C1-type" evidence="5">
    <location>
        <begin position="53"/>
        <end position="107"/>
    </location>
</feature>
<dbReference type="Proteomes" id="UP001183615">
    <property type="component" value="Unassembled WGS sequence"/>
</dbReference>
<evidence type="ECO:0000256" key="4">
    <source>
        <dbReference type="SAM" id="MobiDB-lite"/>
    </source>
</evidence>
<dbReference type="InterPro" id="IPR001387">
    <property type="entry name" value="Cro/C1-type_HTH"/>
</dbReference>
<dbReference type="CDD" id="cd00093">
    <property type="entry name" value="HTH_XRE"/>
    <property type="match status" value="1"/>
</dbReference>
<dbReference type="RefSeq" id="WP_311616163.1">
    <property type="nucleotide sequence ID" value="NZ_JAVREV010000002.1"/>
</dbReference>
<keyword evidence="7" id="KW-1185">Reference proteome</keyword>
<dbReference type="SMART" id="SM00530">
    <property type="entry name" value="HTH_XRE"/>
    <property type="match status" value="1"/>
</dbReference>
<dbReference type="EMBL" id="JAVREV010000002">
    <property type="protein sequence ID" value="MDT0441946.1"/>
    <property type="molecule type" value="Genomic_DNA"/>
</dbReference>
<organism evidence="6 7">
    <name type="scientific">Streptomyces johnsoniae</name>
    <dbReference type="NCBI Taxonomy" id="3075532"/>
    <lineage>
        <taxon>Bacteria</taxon>
        <taxon>Bacillati</taxon>
        <taxon>Actinomycetota</taxon>
        <taxon>Actinomycetes</taxon>
        <taxon>Kitasatosporales</taxon>
        <taxon>Streptomycetaceae</taxon>
        <taxon>Streptomyces</taxon>
    </lineage>
</organism>
<dbReference type="InterPro" id="IPR050807">
    <property type="entry name" value="TransReg_Diox_bact_type"/>
</dbReference>
<evidence type="ECO:0000259" key="5">
    <source>
        <dbReference type="PROSITE" id="PS50943"/>
    </source>
</evidence>
<gene>
    <name evidence="6" type="ORF">RM779_04935</name>
</gene>
<protein>
    <submittedName>
        <fullName evidence="6">Helix-turn-helix transcriptional regulator</fullName>
    </submittedName>
</protein>
<keyword evidence="2" id="KW-0238">DNA-binding</keyword>
<proteinExistence type="predicted"/>
<evidence type="ECO:0000313" key="7">
    <source>
        <dbReference type="Proteomes" id="UP001183615"/>
    </source>
</evidence>
<dbReference type="SUPFAM" id="SSF47413">
    <property type="entry name" value="lambda repressor-like DNA-binding domains"/>
    <property type="match status" value="1"/>
</dbReference>
<feature type="region of interest" description="Disordered" evidence="4">
    <location>
        <begin position="185"/>
        <end position="227"/>
    </location>
</feature>